<dbReference type="Proteomes" id="UP000053232">
    <property type="component" value="Unassembled WGS sequence"/>
</dbReference>
<name>A0A073I077_9SPIT</name>
<dbReference type="EMBL" id="ARYC01002088">
    <property type="protein sequence ID" value="KEJ82920.1"/>
    <property type="molecule type" value="Genomic_DNA"/>
</dbReference>
<sequence>MNWHQKPLQWPIKCRSVCSNGEYINKKEQWNEAIRDMEHCLERNELKGFCYLVKGLTKNKKQAEPIKGLMINGERVQQGEETESKYVISTMNYTQKIGNKEQSQKYLEILIQQKKKAIRNFGKSQKYITVFNKAIGQDGFDGKILAKSGMIRECESKDFRLDEFGKSSPASKGRKINTVKQKLGITISRDRQYQTNSSKPTPEQDHREDDCEQNQWQEKLDAANSQLIRWVQREQKHSYHFNLAIKAYKKIQKQEQGWRSQCIYRPLKGKRLRQKTN</sequence>
<organism evidence="2 3">
    <name type="scientific">Oxytricha trifallax</name>
    <dbReference type="NCBI Taxonomy" id="1172189"/>
    <lineage>
        <taxon>Eukaryota</taxon>
        <taxon>Sar</taxon>
        <taxon>Alveolata</taxon>
        <taxon>Ciliophora</taxon>
        <taxon>Intramacronucleata</taxon>
        <taxon>Spirotrichea</taxon>
        <taxon>Stichotrichia</taxon>
        <taxon>Sporadotrichida</taxon>
        <taxon>Oxytrichidae</taxon>
        <taxon>Oxytrichinae</taxon>
        <taxon>Oxytricha</taxon>
    </lineage>
</organism>
<evidence type="ECO:0000313" key="3">
    <source>
        <dbReference type="Proteomes" id="UP000053232"/>
    </source>
</evidence>
<reference evidence="3" key="1">
    <citation type="journal article" date="2014" name="Cell">
        <title>The Architecture of a Scrambled Genome Reveals Massive Levels of Genomic Rearrangement during Development.</title>
        <authorList>
            <person name="Chen X."/>
            <person name="Bracht J.R."/>
            <person name="Goldman A.D."/>
            <person name="Dolzhenko E."/>
            <person name="Clay D.M."/>
            <person name="Swart E.C."/>
            <person name="Perlman D.H."/>
            <person name="Doak T.G."/>
            <person name="Stuart A."/>
            <person name="Amemiya C.T."/>
            <person name="Sebra R.P."/>
            <person name="Landweber L.F."/>
        </authorList>
    </citation>
    <scope>NUCLEOTIDE SEQUENCE [LARGE SCALE GENOMIC DNA]</scope>
    <source>
        <strain evidence="3">JRB310</strain>
    </source>
</reference>
<evidence type="ECO:0000313" key="2">
    <source>
        <dbReference type="EMBL" id="KEJ82920.1"/>
    </source>
</evidence>
<feature type="region of interest" description="Disordered" evidence="1">
    <location>
        <begin position="187"/>
        <end position="213"/>
    </location>
</feature>
<gene>
    <name evidence="2" type="ORF">OXYTRIMIC_195</name>
</gene>
<accession>A0A073I077</accession>
<protein>
    <submittedName>
        <fullName evidence="2">Uncharacterized protein</fullName>
    </submittedName>
</protein>
<dbReference type="AlphaFoldDB" id="A0A073I077"/>
<proteinExistence type="predicted"/>
<comment type="caution">
    <text evidence="2">The sequence shown here is derived from an EMBL/GenBank/DDBJ whole genome shotgun (WGS) entry which is preliminary data.</text>
</comment>
<keyword evidence="3" id="KW-1185">Reference proteome</keyword>
<evidence type="ECO:0000256" key="1">
    <source>
        <dbReference type="SAM" id="MobiDB-lite"/>
    </source>
</evidence>